<evidence type="ECO:0000256" key="5">
    <source>
        <dbReference type="ARBA" id="ARBA00022741"/>
    </source>
</evidence>
<dbReference type="EMBL" id="JAUCEY010000008">
    <property type="protein sequence ID" value="MDM5451873.1"/>
    <property type="molecule type" value="Genomic_DNA"/>
</dbReference>
<evidence type="ECO:0000256" key="1">
    <source>
        <dbReference type="ARBA" id="ARBA00000085"/>
    </source>
</evidence>
<keyword evidence="4" id="KW-0808">Transferase</keyword>
<evidence type="ECO:0000256" key="4">
    <source>
        <dbReference type="ARBA" id="ARBA00022679"/>
    </source>
</evidence>
<keyword evidence="8" id="KW-0902">Two-component regulatory system</keyword>
<dbReference type="AlphaFoldDB" id="A0AAW7INN1"/>
<dbReference type="GO" id="GO:0000160">
    <property type="term" value="P:phosphorelay signal transduction system"/>
    <property type="evidence" value="ECO:0007669"/>
    <property type="project" value="UniProtKB-KW"/>
</dbReference>
<dbReference type="Pfam" id="PF02518">
    <property type="entry name" value="HATPase_c"/>
    <property type="match status" value="1"/>
</dbReference>
<evidence type="ECO:0000256" key="9">
    <source>
        <dbReference type="SAM" id="Phobius"/>
    </source>
</evidence>
<feature type="transmembrane region" description="Helical" evidence="9">
    <location>
        <begin position="195"/>
        <end position="213"/>
    </location>
</feature>
<feature type="transmembrane region" description="Helical" evidence="9">
    <location>
        <begin position="163"/>
        <end position="183"/>
    </location>
</feature>
<keyword evidence="3" id="KW-0597">Phosphoprotein</keyword>
<evidence type="ECO:0000256" key="2">
    <source>
        <dbReference type="ARBA" id="ARBA00012438"/>
    </source>
</evidence>
<keyword evidence="5" id="KW-0547">Nucleotide-binding</keyword>
<name>A0AAW7INN1_9BACI</name>
<evidence type="ECO:0000256" key="8">
    <source>
        <dbReference type="ARBA" id="ARBA00023012"/>
    </source>
</evidence>
<dbReference type="Gene3D" id="3.30.565.10">
    <property type="entry name" value="Histidine kinase-like ATPase, C-terminal domain"/>
    <property type="match status" value="1"/>
</dbReference>
<dbReference type="SUPFAM" id="SSF55874">
    <property type="entry name" value="ATPase domain of HSP90 chaperone/DNA topoisomerase II/histidine kinase"/>
    <property type="match status" value="1"/>
</dbReference>
<feature type="domain" description="Histidine kinase" evidence="10">
    <location>
        <begin position="242"/>
        <end position="453"/>
    </location>
</feature>
<dbReference type="EC" id="2.7.13.3" evidence="2"/>
<dbReference type="SMART" id="SM00387">
    <property type="entry name" value="HATPase_c"/>
    <property type="match status" value="1"/>
</dbReference>
<evidence type="ECO:0000256" key="3">
    <source>
        <dbReference type="ARBA" id="ARBA00022553"/>
    </source>
</evidence>
<accession>A0AAW7INN1</accession>
<keyword evidence="9" id="KW-0812">Transmembrane</keyword>
<evidence type="ECO:0000313" key="12">
    <source>
        <dbReference type="Proteomes" id="UP001234602"/>
    </source>
</evidence>
<organism evidence="11 12">
    <name type="scientific">Peribacillus simplex</name>
    <dbReference type="NCBI Taxonomy" id="1478"/>
    <lineage>
        <taxon>Bacteria</taxon>
        <taxon>Bacillati</taxon>
        <taxon>Bacillota</taxon>
        <taxon>Bacilli</taxon>
        <taxon>Bacillales</taxon>
        <taxon>Bacillaceae</taxon>
        <taxon>Peribacillus</taxon>
    </lineage>
</organism>
<dbReference type="RefSeq" id="WP_289319557.1">
    <property type="nucleotide sequence ID" value="NZ_JAUCEY010000008.1"/>
</dbReference>
<dbReference type="CDD" id="cd00075">
    <property type="entry name" value="HATPase"/>
    <property type="match status" value="1"/>
</dbReference>
<evidence type="ECO:0000256" key="6">
    <source>
        <dbReference type="ARBA" id="ARBA00022777"/>
    </source>
</evidence>
<gene>
    <name evidence="11" type="ORF">QUF89_06600</name>
</gene>
<evidence type="ECO:0000256" key="7">
    <source>
        <dbReference type="ARBA" id="ARBA00022840"/>
    </source>
</evidence>
<proteinExistence type="predicted"/>
<dbReference type="PANTHER" id="PTHR43065">
    <property type="entry name" value="SENSOR HISTIDINE KINASE"/>
    <property type="match status" value="1"/>
</dbReference>
<comment type="caution">
    <text evidence="11">The sequence shown here is derived from an EMBL/GenBank/DDBJ whole genome shotgun (WGS) entry which is preliminary data.</text>
</comment>
<dbReference type="PRINTS" id="PR00344">
    <property type="entry name" value="BCTRLSENSOR"/>
</dbReference>
<dbReference type="GO" id="GO:0004673">
    <property type="term" value="F:protein histidine kinase activity"/>
    <property type="evidence" value="ECO:0007669"/>
    <property type="project" value="UniProtKB-EC"/>
</dbReference>
<dbReference type="PANTHER" id="PTHR43065:SF10">
    <property type="entry name" value="PEROXIDE STRESS-ACTIVATED HISTIDINE KINASE MAK3"/>
    <property type="match status" value="1"/>
</dbReference>
<evidence type="ECO:0000313" key="11">
    <source>
        <dbReference type="EMBL" id="MDM5451873.1"/>
    </source>
</evidence>
<keyword evidence="9" id="KW-0472">Membrane</keyword>
<dbReference type="GO" id="GO:0005524">
    <property type="term" value="F:ATP binding"/>
    <property type="evidence" value="ECO:0007669"/>
    <property type="project" value="UniProtKB-KW"/>
</dbReference>
<keyword evidence="7" id="KW-0067">ATP-binding</keyword>
<dbReference type="InterPro" id="IPR005467">
    <property type="entry name" value="His_kinase_dom"/>
</dbReference>
<keyword evidence="9" id="KW-1133">Transmembrane helix</keyword>
<evidence type="ECO:0000259" key="10">
    <source>
        <dbReference type="PROSITE" id="PS50109"/>
    </source>
</evidence>
<dbReference type="Proteomes" id="UP001234602">
    <property type="component" value="Unassembled WGS sequence"/>
</dbReference>
<reference evidence="11" key="1">
    <citation type="submission" date="2023-06" db="EMBL/GenBank/DDBJ databases">
        <title>Comparative genomics of Bacillaceae isolates and their secondary metabolite potential.</title>
        <authorList>
            <person name="Song L."/>
            <person name="Nielsen L.J."/>
            <person name="Mohite O."/>
            <person name="Xu X."/>
            <person name="Weber T."/>
            <person name="Kovacs A.T."/>
        </authorList>
    </citation>
    <scope>NUCLEOTIDE SEQUENCE</scope>
    <source>
        <strain evidence="11">D8_B_37</strain>
    </source>
</reference>
<feature type="transmembrane region" description="Helical" evidence="9">
    <location>
        <begin position="128"/>
        <end position="151"/>
    </location>
</feature>
<keyword evidence="6 11" id="KW-0418">Kinase</keyword>
<sequence length="461" mass="52893">MLFIFVFNLLFSIILFVSQPKENEANRWMIAFAMSAGIGALSESLVSDIIPTLQKMGIIFILPFLFQVHIYFQFLSEVISPYAILMYSIVYSKIVMVEIKRKLSYILTIPMVVMVFVTDFYPDIAINFKVLLVWAAPYFLIASYIMFYTFRSEINRYQKQNKFRVFIVLVPAWLGVFLFNYVFRAVNPYTELFRFVPTFFFIAYMLFVVYIFLHGAFGIKVKIEQQHILDKSMKIMSGGTAILNHTIKNEVSKIKFFFNIAKDSIEKKDLNEAKNSIESVFSAIEGIDNMVDRIRSKTEEIVLKETSVKLEELIRDCIDKIHPICNSKGIEIKTQLKSDVTLHCDNVLLAETINNILNNAIEAIIVPKGQILVQLFKIKNGISIEVSDNGIGIPKQEMKRIMEPFFSTKKNIKNHGLGLSFCYKAIRAHDGEILVHSKKGKGTSVIIQFPKSRINPTKLNA</sequence>
<comment type="catalytic activity">
    <reaction evidence="1">
        <text>ATP + protein L-histidine = ADP + protein N-phospho-L-histidine.</text>
        <dbReference type="EC" id="2.7.13.3"/>
    </reaction>
</comment>
<dbReference type="InterPro" id="IPR036890">
    <property type="entry name" value="HATPase_C_sf"/>
</dbReference>
<dbReference type="PROSITE" id="PS50109">
    <property type="entry name" value="HIS_KIN"/>
    <property type="match status" value="1"/>
</dbReference>
<feature type="transmembrane region" description="Helical" evidence="9">
    <location>
        <begin position="103"/>
        <end position="122"/>
    </location>
</feature>
<dbReference type="InterPro" id="IPR004358">
    <property type="entry name" value="Sig_transdc_His_kin-like_C"/>
</dbReference>
<protein>
    <recommendedName>
        <fullName evidence="2">histidine kinase</fullName>
        <ecNumber evidence="2">2.7.13.3</ecNumber>
    </recommendedName>
</protein>
<dbReference type="InterPro" id="IPR003594">
    <property type="entry name" value="HATPase_dom"/>
</dbReference>
<feature type="transmembrane region" description="Helical" evidence="9">
    <location>
        <begin position="78"/>
        <end position="96"/>
    </location>
</feature>